<dbReference type="SMART" id="SM00320">
    <property type="entry name" value="WD40"/>
    <property type="match status" value="7"/>
</dbReference>
<evidence type="ECO:0000256" key="2">
    <source>
        <dbReference type="ARBA" id="ARBA00004607"/>
    </source>
</evidence>
<evidence type="ECO:0000256" key="11">
    <source>
        <dbReference type="ARBA" id="ARBA00034464"/>
    </source>
</evidence>
<dbReference type="PROSITE" id="PS50086">
    <property type="entry name" value="TBC_RABGAP"/>
    <property type="match status" value="1"/>
</dbReference>
<feature type="region of interest" description="Disordered" evidence="13">
    <location>
        <begin position="367"/>
        <end position="386"/>
    </location>
</feature>
<evidence type="ECO:0000256" key="6">
    <source>
        <dbReference type="ARBA" id="ARBA00022737"/>
    </source>
</evidence>
<keyword evidence="6" id="KW-0677">Repeat</keyword>
<dbReference type="Proteomes" id="UP000515159">
    <property type="component" value="Chromosome 2"/>
</dbReference>
<dbReference type="RefSeq" id="XP_033788901.1">
    <property type="nucleotide sequence ID" value="XM_033933010.1"/>
</dbReference>
<feature type="domain" description="Rab-GAP TBC" evidence="14">
    <location>
        <begin position="427"/>
        <end position="602"/>
    </location>
</feature>
<dbReference type="InterPro" id="IPR000195">
    <property type="entry name" value="Rab-GAP-TBC_dom"/>
</dbReference>
<dbReference type="GO" id="GO:0034451">
    <property type="term" value="C:centriolar satellite"/>
    <property type="evidence" value="ECO:0007669"/>
    <property type="project" value="UniProtKB-SubCell"/>
</dbReference>
<dbReference type="Pfam" id="PF00566">
    <property type="entry name" value="RabGAP-TBC"/>
    <property type="match status" value="1"/>
</dbReference>
<evidence type="ECO:0000256" key="9">
    <source>
        <dbReference type="ARBA" id="ARBA00023212"/>
    </source>
</evidence>
<keyword evidence="4" id="KW-0963">Cytoplasm</keyword>
<keyword evidence="7" id="KW-0970">Cilium biogenesis/degradation</keyword>
<evidence type="ECO:0000256" key="13">
    <source>
        <dbReference type="SAM" id="MobiDB-lite"/>
    </source>
</evidence>
<comment type="function">
    <text evidence="11">Molecular adapter which is involved in cilium biogenesis. Part of a functional complex including OFD1 a centriolar protein involved in cilium assembly. Could regulate the cAMP-dependent phosphorylation of OFD1, and its subsequent ubiquitination by PJA2 which ultimately leads to its proteasomal degradation.</text>
</comment>
<evidence type="ECO:0000313" key="16">
    <source>
        <dbReference type="RefSeq" id="XP_033788901.1"/>
    </source>
</evidence>
<dbReference type="SUPFAM" id="SSF47923">
    <property type="entry name" value="Ypt/Rab-GAP domain of gyp1p"/>
    <property type="match status" value="1"/>
</dbReference>
<protein>
    <recommendedName>
        <fullName evidence="3">TBC1 domain family member 31</fullName>
    </recommendedName>
</protein>
<evidence type="ECO:0000256" key="8">
    <source>
        <dbReference type="ARBA" id="ARBA00023054"/>
    </source>
</evidence>
<dbReference type="PANTHER" id="PTHR19853">
    <property type="entry name" value="WD REPEAT CONTAINING PROTEIN 3 WDR3"/>
    <property type="match status" value="1"/>
</dbReference>
<reference evidence="16" key="1">
    <citation type="submission" date="2025-08" db="UniProtKB">
        <authorList>
            <consortium name="RefSeq"/>
        </authorList>
    </citation>
    <scope>IDENTIFICATION</scope>
</reference>
<dbReference type="FunFam" id="1.10.472.80:FF:000022">
    <property type="entry name" value="TBC1 domain family, member 31"/>
    <property type="match status" value="1"/>
</dbReference>
<evidence type="ECO:0000256" key="5">
    <source>
        <dbReference type="ARBA" id="ARBA00022574"/>
    </source>
</evidence>
<evidence type="ECO:0000259" key="14">
    <source>
        <dbReference type="PROSITE" id="PS50086"/>
    </source>
</evidence>
<dbReference type="CTD" id="93594"/>
<dbReference type="Pfam" id="PF00400">
    <property type="entry name" value="WD40"/>
    <property type="match status" value="2"/>
</dbReference>
<proteinExistence type="predicted"/>
<evidence type="ECO:0000256" key="1">
    <source>
        <dbReference type="ARBA" id="ARBA00004120"/>
    </source>
</evidence>
<feature type="compositionally biased region" description="Polar residues" evidence="13">
    <location>
        <begin position="367"/>
        <end position="377"/>
    </location>
</feature>
<dbReference type="InterPro" id="IPR015943">
    <property type="entry name" value="WD40/YVTN_repeat-like_dom_sf"/>
</dbReference>
<comment type="subcellular location">
    <subcellularLocation>
        <location evidence="1">Cytoplasm</location>
        <location evidence="1">Cytoskeleton</location>
        <location evidence="1">Cilium basal body</location>
    </subcellularLocation>
    <subcellularLocation>
        <location evidence="2">Cytoplasm</location>
        <location evidence="2">Cytoskeleton</location>
        <location evidence="2">Microtubule organizing center</location>
        <location evidence="2">Centrosome</location>
        <location evidence="2">Centriolar satellite</location>
    </subcellularLocation>
</comment>
<dbReference type="GO" id="GO:0036064">
    <property type="term" value="C:ciliary basal body"/>
    <property type="evidence" value="ECO:0007669"/>
    <property type="project" value="TreeGrafter"/>
</dbReference>
<evidence type="ECO:0000256" key="3">
    <source>
        <dbReference type="ARBA" id="ARBA00014199"/>
    </source>
</evidence>
<keyword evidence="5" id="KW-0853">WD repeat</keyword>
<keyword evidence="15" id="KW-1185">Reference proteome</keyword>
<name>A0A6P8QQL8_GEOSA</name>
<dbReference type="Gene3D" id="2.130.10.10">
    <property type="entry name" value="YVTN repeat-like/Quinoprotein amine dehydrogenase"/>
    <property type="match status" value="2"/>
</dbReference>
<keyword evidence="10" id="KW-0966">Cell projection</keyword>
<dbReference type="GeneID" id="117355049"/>
<dbReference type="InterPro" id="IPR051570">
    <property type="entry name" value="TBC1_cilium_biogenesis"/>
</dbReference>
<evidence type="ECO:0000313" key="15">
    <source>
        <dbReference type="Proteomes" id="UP000515159"/>
    </source>
</evidence>
<keyword evidence="9" id="KW-0206">Cytoskeleton</keyword>
<sequence>MQTADVGSKESGKIWLRKPTPAVHDGVLVNIVHNTTAYHSKTIRFLQVTFDSTGDNFLAGDHQGNIYVFNLTRNRFDLVQRTLQACTALAFNLRRKSEYLVALADYSIKCFDTDTKELVSWMRGHESAVSSVSVHGSGRYALTTSNDASQLWDLDTFQRKRKLNVRQSVGIQKVFFLPLSNTILSCFKDDSIFAWESDTLNCKYQLPTPEEGSRLHYKSFAVSRDGRVLVTGGKSSLLHVWCLDTKKLLRIIQMPSKVRTVRQLDFLPDSFDGGSNQVLGVLSQDGIMKFINIQTCKLIFEIGNHDEGISTSSVSPNGRYIVSVMDNGSLNLYSVQALTHEINKPPLPLVKVVKDFPKDKTSIDQSSVTKISMTSGKAQRPLKSKKGNIQTRVLKPALTSVLEDKENVLPDGLNKKRLQDLLLGFGEYPAKYRMFIWRSLLQLPENHVAFSNLTDKGTHGAFLHLHEEYPIKSMKLLRVLQRILSALAHWSAIFSEAQYLPLLTFPFVKLFQNNRLICFEVVATVIVNWCQHWFDYFPNPPINILSMVENVLVHHDKELLLHFENHGITSQIFVWPLLETLFSEVLTREEWLKLFDNVFSNHPSFFLMTTAAYAICSRAPLLLCDQKDDFEYFFHHRNTLDINTIIKEAYHLMEATPADIHPRHLLEDFMPLTKGQYPIFNKYPKFIVDFQNREREKIRQEELEYLRERQLAHEMEAEAQKRKAEDEAWYQEQNLLQEAETQRRKILQEEERKLIEQRQRLTSVKRDLRLKELELLDKARRRFLNHQQNQQKMELRRMDDEIERKMYMRNEETVAIMQDLEVRQMELEAQKMFFEQQLAKDQENMTQEIKAELDSNHRKDDLEDKMFWNLMGRKRDEDLQAQKWTDAKERRAELETEKHGAAICNVYRKKILDDKMVDAEELQDLEKTVSSLNTLDCLEDRSEVQQQTKNVCLNDASSSNCSTHFSLDRRRGDLDCKERALMAEVRDLRQKLASQALNRSHAVSFSNTAWT</sequence>
<dbReference type="FunCoup" id="A0A6P8QQL8">
    <property type="interactions" value="1252"/>
</dbReference>
<dbReference type="PANTHER" id="PTHR19853:SF1">
    <property type="entry name" value="TBC1 DOMAIN FAMILY MEMBER 31"/>
    <property type="match status" value="1"/>
</dbReference>
<evidence type="ECO:0000256" key="12">
    <source>
        <dbReference type="SAM" id="Coils"/>
    </source>
</evidence>
<gene>
    <name evidence="16" type="primary">TBC1D31</name>
</gene>
<dbReference type="OrthoDB" id="5578278at2759"/>
<dbReference type="InParanoid" id="A0A6P8QQL8"/>
<dbReference type="FunFam" id="2.130.10.10:FF:000185">
    <property type="entry name" value="TBC1 domain family member 31 isoform X1"/>
    <property type="match status" value="1"/>
</dbReference>
<keyword evidence="8 12" id="KW-0175">Coiled coil</keyword>
<dbReference type="AlphaFoldDB" id="A0A6P8QQL8"/>
<dbReference type="InterPro" id="IPR035969">
    <property type="entry name" value="Rab-GAP_TBC_sf"/>
</dbReference>
<dbReference type="InterPro" id="IPR001680">
    <property type="entry name" value="WD40_rpt"/>
</dbReference>
<dbReference type="SUPFAM" id="SSF50978">
    <property type="entry name" value="WD40 repeat-like"/>
    <property type="match status" value="1"/>
</dbReference>
<dbReference type="InterPro" id="IPR036322">
    <property type="entry name" value="WD40_repeat_dom_sf"/>
</dbReference>
<evidence type="ECO:0000256" key="10">
    <source>
        <dbReference type="ARBA" id="ARBA00023273"/>
    </source>
</evidence>
<dbReference type="GO" id="GO:0060090">
    <property type="term" value="F:molecular adaptor activity"/>
    <property type="evidence" value="ECO:0007669"/>
    <property type="project" value="UniProtKB-ARBA"/>
</dbReference>
<accession>A0A6P8QQL8</accession>
<evidence type="ECO:0000256" key="7">
    <source>
        <dbReference type="ARBA" id="ARBA00022794"/>
    </source>
</evidence>
<dbReference type="KEGG" id="gsh:117355049"/>
<evidence type="ECO:0000256" key="4">
    <source>
        <dbReference type="ARBA" id="ARBA00022490"/>
    </source>
</evidence>
<dbReference type="GO" id="GO:0060271">
    <property type="term" value="P:cilium assembly"/>
    <property type="evidence" value="ECO:0007669"/>
    <property type="project" value="UniProtKB-ARBA"/>
</dbReference>
<dbReference type="Gene3D" id="1.10.472.80">
    <property type="entry name" value="Ypt/Rab-GAP domain of gyp1p, domain 3"/>
    <property type="match status" value="1"/>
</dbReference>
<feature type="coiled-coil region" evidence="12">
    <location>
        <begin position="698"/>
        <end position="844"/>
    </location>
</feature>
<organism evidence="15 16">
    <name type="scientific">Geotrypetes seraphini</name>
    <name type="common">Gaboon caecilian</name>
    <name type="synonym">Caecilia seraphini</name>
    <dbReference type="NCBI Taxonomy" id="260995"/>
    <lineage>
        <taxon>Eukaryota</taxon>
        <taxon>Metazoa</taxon>
        <taxon>Chordata</taxon>
        <taxon>Craniata</taxon>
        <taxon>Vertebrata</taxon>
        <taxon>Euteleostomi</taxon>
        <taxon>Amphibia</taxon>
        <taxon>Gymnophiona</taxon>
        <taxon>Geotrypetes</taxon>
    </lineage>
</organism>